<evidence type="ECO:0000313" key="1">
    <source>
        <dbReference type="EMBL" id="UGO52469.1"/>
    </source>
</evidence>
<proteinExistence type="predicted"/>
<gene>
    <name evidence="1" type="ORF">PETECAROL_55</name>
</gene>
<sequence length="77" mass="8864">MLVKHNSSSASFDRQIACMVHTFMQFVAHHETLPQVIAQNETITSNHDSSKLITRESSAITIYYTIPNRWNNQQSQE</sequence>
<organism evidence="1 2">
    <name type="scientific">Klebsiella phage vB_KpnD_PeteCarol</name>
    <dbReference type="NCBI Taxonomy" id="2902681"/>
    <lineage>
        <taxon>Viruses</taxon>
        <taxon>Duplodnaviria</taxon>
        <taxon>Heunggongvirae</taxon>
        <taxon>Uroviricota</taxon>
        <taxon>Caudoviricetes</taxon>
        <taxon>Drexlerviridae</taxon>
        <taxon>Webervirus</taxon>
        <taxon>Webervirus petecarol</taxon>
    </lineage>
</organism>
<evidence type="ECO:0000313" key="2">
    <source>
        <dbReference type="Proteomes" id="UP000827436"/>
    </source>
</evidence>
<dbReference type="Proteomes" id="UP000827436">
    <property type="component" value="Segment"/>
</dbReference>
<reference evidence="1" key="1">
    <citation type="submission" date="2021-10" db="EMBL/GenBank/DDBJ databases">
        <authorList>
            <person name="Danielson P.C."/>
            <person name="Moulton R.M."/>
            <person name="Eberhard N."/>
            <person name="Harris E."/>
            <person name="Grose J.H."/>
        </authorList>
    </citation>
    <scope>NUCLEOTIDE SEQUENCE</scope>
</reference>
<keyword evidence="2" id="KW-1185">Reference proteome</keyword>
<accession>A0AC61TPN7</accession>
<dbReference type="EMBL" id="OL539448">
    <property type="protein sequence ID" value="UGO52469.1"/>
    <property type="molecule type" value="Genomic_DNA"/>
</dbReference>
<protein>
    <submittedName>
        <fullName evidence="1">Uncharacterized protein</fullName>
    </submittedName>
</protein>
<name>A0AC61TPN7_9CAUD</name>